<dbReference type="Proteomes" id="UP000472839">
    <property type="component" value="Unassembled WGS sequence"/>
</dbReference>
<keyword evidence="1" id="KW-0812">Transmembrane</keyword>
<proteinExistence type="predicted"/>
<reference evidence="2 3" key="1">
    <citation type="submission" date="2019-10" db="EMBL/GenBank/DDBJ databases">
        <title>Poseidonibacter ostreae sp. nov., isolated from the gut of the Ostrea denselamellosa.</title>
        <authorList>
            <person name="Choi A."/>
        </authorList>
    </citation>
    <scope>NUCLEOTIDE SEQUENCE [LARGE SCALE GENOMIC DNA]</scope>
    <source>
        <strain evidence="2 3">SJOD-M-33</strain>
    </source>
</reference>
<protein>
    <submittedName>
        <fullName evidence="2">Uncharacterized protein</fullName>
    </submittedName>
</protein>
<keyword evidence="1" id="KW-1133">Transmembrane helix</keyword>
<keyword evidence="1" id="KW-0472">Membrane</keyword>
<evidence type="ECO:0000256" key="1">
    <source>
        <dbReference type="SAM" id="Phobius"/>
    </source>
</evidence>
<dbReference type="EMBL" id="WFKK01000004">
    <property type="protein sequence ID" value="KAB7890632.1"/>
    <property type="molecule type" value="Genomic_DNA"/>
</dbReference>
<name>A0A6L4WV88_9BACT</name>
<comment type="caution">
    <text evidence="2">The sequence shown here is derived from an EMBL/GenBank/DDBJ whole genome shotgun (WGS) entry which is preliminary data.</text>
</comment>
<accession>A0A6L4WV88</accession>
<organism evidence="2 3">
    <name type="scientific">Poseidonibacter ostreae</name>
    <dbReference type="NCBI Taxonomy" id="2654171"/>
    <lineage>
        <taxon>Bacteria</taxon>
        <taxon>Pseudomonadati</taxon>
        <taxon>Campylobacterota</taxon>
        <taxon>Epsilonproteobacteria</taxon>
        <taxon>Campylobacterales</taxon>
        <taxon>Arcobacteraceae</taxon>
        <taxon>Poseidonibacter</taxon>
    </lineage>
</organism>
<evidence type="ECO:0000313" key="2">
    <source>
        <dbReference type="EMBL" id="KAB7890632.1"/>
    </source>
</evidence>
<feature type="transmembrane region" description="Helical" evidence="1">
    <location>
        <begin position="26"/>
        <end position="53"/>
    </location>
</feature>
<dbReference type="AlphaFoldDB" id="A0A6L4WV88"/>
<gene>
    <name evidence="2" type="ORF">GBG19_02530</name>
</gene>
<dbReference type="RefSeq" id="WP_193315816.1">
    <property type="nucleotide sequence ID" value="NZ_WFKK01000004.1"/>
</dbReference>
<sequence>MKYNLTAKFDSNTLILDAELDNSYTLFITLLIILSILFTYGLGILPIIGFVFYQKTKATKYLKTLIKNYEYIN</sequence>
<evidence type="ECO:0000313" key="3">
    <source>
        <dbReference type="Proteomes" id="UP000472839"/>
    </source>
</evidence>